<accession>A0A1B9F7W0</accession>
<reference evidence="2 3" key="1">
    <citation type="submission" date="2016-06" db="EMBL/GenBank/DDBJ databases">
        <title>Respiratory ammonification of nitrate coupled to the oxidation of elemental sulfur in deep-sea autotrophic thermophilic bacteria.</title>
        <authorList>
            <person name="Slobodkina G.B."/>
            <person name="Mardanov A.V."/>
            <person name="Ravin N.V."/>
            <person name="Frolova A.A."/>
            <person name="Viryasiv M.B."/>
            <person name="Chernyh N.A."/>
            <person name="Bonch-Osmolovskaya E.A."/>
            <person name="Slobodkin A.I."/>
        </authorList>
    </citation>
    <scope>NUCLEOTIDE SEQUENCE [LARGE SCALE GENOMIC DNA]</scope>
    <source>
        <strain evidence="2 3">S69</strain>
    </source>
</reference>
<name>A0A1B9F7W0_9BACT</name>
<dbReference type="AlphaFoldDB" id="A0A1B9F7W0"/>
<sequence length="54" mass="6034">MALFYLNPAIGEFAQDARRKGRRRTQVLQAPDNAKTRVKSPIPKGGKRGQKTLP</sequence>
<feature type="compositionally biased region" description="Basic residues" evidence="1">
    <location>
        <begin position="45"/>
        <end position="54"/>
    </location>
</feature>
<organism evidence="2 3">
    <name type="scientific">Dissulfuribacter thermophilus</name>
    <dbReference type="NCBI Taxonomy" id="1156395"/>
    <lineage>
        <taxon>Bacteria</taxon>
        <taxon>Pseudomonadati</taxon>
        <taxon>Thermodesulfobacteriota</taxon>
        <taxon>Dissulfuribacteria</taxon>
        <taxon>Dissulfuribacterales</taxon>
        <taxon>Dissulfuribacteraceae</taxon>
        <taxon>Dissulfuribacter</taxon>
    </lineage>
</organism>
<evidence type="ECO:0000313" key="2">
    <source>
        <dbReference type="EMBL" id="OCC15895.1"/>
    </source>
</evidence>
<protein>
    <submittedName>
        <fullName evidence="2">Uncharacterized protein</fullName>
    </submittedName>
</protein>
<dbReference type="Proteomes" id="UP000093080">
    <property type="component" value="Unassembled WGS sequence"/>
</dbReference>
<dbReference type="EMBL" id="MAGO01000003">
    <property type="protein sequence ID" value="OCC15895.1"/>
    <property type="molecule type" value="Genomic_DNA"/>
</dbReference>
<proteinExistence type="predicted"/>
<comment type="caution">
    <text evidence="2">The sequence shown here is derived from an EMBL/GenBank/DDBJ whole genome shotgun (WGS) entry which is preliminary data.</text>
</comment>
<feature type="region of interest" description="Disordered" evidence="1">
    <location>
        <begin position="16"/>
        <end position="54"/>
    </location>
</feature>
<evidence type="ECO:0000313" key="3">
    <source>
        <dbReference type="Proteomes" id="UP000093080"/>
    </source>
</evidence>
<gene>
    <name evidence="2" type="ORF">DBT_0820</name>
</gene>
<evidence type="ECO:0000256" key="1">
    <source>
        <dbReference type="SAM" id="MobiDB-lite"/>
    </source>
</evidence>
<keyword evidence="3" id="KW-1185">Reference proteome</keyword>